<keyword evidence="4" id="KW-0804">Transcription</keyword>
<reference evidence="7 8" key="1">
    <citation type="submission" date="2019-06" db="EMBL/GenBank/DDBJ databases">
        <title>Genomic Encyclopedia of Archaeal and Bacterial Type Strains, Phase II (KMG-II): from individual species to whole genera.</title>
        <authorList>
            <person name="Goeker M."/>
        </authorList>
    </citation>
    <scope>NUCLEOTIDE SEQUENCE [LARGE SCALE GENOMIC DNA]</scope>
    <source>
        <strain evidence="7 8">DSM 24789</strain>
    </source>
</reference>
<evidence type="ECO:0000256" key="4">
    <source>
        <dbReference type="ARBA" id="ARBA00023163"/>
    </source>
</evidence>
<evidence type="ECO:0000313" key="8">
    <source>
        <dbReference type="Proteomes" id="UP000320773"/>
    </source>
</evidence>
<dbReference type="InterPro" id="IPR007627">
    <property type="entry name" value="RNA_pol_sigma70_r2"/>
</dbReference>
<evidence type="ECO:0000313" key="7">
    <source>
        <dbReference type="EMBL" id="TQM41887.1"/>
    </source>
</evidence>
<dbReference type="PANTHER" id="PTHR43133:SF51">
    <property type="entry name" value="RNA POLYMERASE SIGMA FACTOR"/>
    <property type="match status" value="1"/>
</dbReference>
<dbReference type="CDD" id="cd06171">
    <property type="entry name" value="Sigma70_r4"/>
    <property type="match status" value="1"/>
</dbReference>
<dbReference type="Pfam" id="PF08281">
    <property type="entry name" value="Sigma70_r4_2"/>
    <property type="match status" value="1"/>
</dbReference>
<dbReference type="NCBIfam" id="TIGR02937">
    <property type="entry name" value="sigma70-ECF"/>
    <property type="match status" value="1"/>
</dbReference>
<dbReference type="Proteomes" id="UP000320773">
    <property type="component" value="Unassembled WGS sequence"/>
</dbReference>
<name>A0A543G723_9FLAO</name>
<dbReference type="InterPro" id="IPR013325">
    <property type="entry name" value="RNA_pol_sigma_r2"/>
</dbReference>
<comment type="similarity">
    <text evidence="1">Belongs to the sigma-70 factor family. ECF subfamily.</text>
</comment>
<comment type="caution">
    <text evidence="7">The sequence shown here is derived from an EMBL/GenBank/DDBJ whole genome shotgun (WGS) entry which is preliminary data.</text>
</comment>
<dbReference type="InterPro" id="IPR014284">
    <property type="entry name" value="RNA_pol_sigma-70_dom"/>
</dbReference>
<accession>A0A543G723</accession>
<feature type="domain" description="RNA polymerase sigma-70 region 2" evidence="5">
    <location>
        <begin position="26"/>
        <end position="93"/>
    </location>
</feature>
<dbReference type="AlphaFoldDB" id="A0A543G723"/>
<dbReference type="InterPro" id="IPR036388">
    <property type="entry name" value="WH-like_DNA-bd_sf"/>
</dbReference>
<dbReference type="SUPFAM" id="SSF88946">
    <property type="entry name" value="Sigma2 domain of RNA polymerase sigma factors"/>
    <property type="match status" value="1"/>
</dbReference>
<dbReference type="EMBL" id="VFPJ01000001">
    <property type="protein sequence ID" value="TQM41887.1"/>
    <property type="molecule type" value="Genomic_DNA"/>
</dbReference>
<dbReference type="RefSeq" id="WP_089079537.1">
    <property type="nucleotide sequence ID" value="NZ_VFPJ01000001.1"/>
</dbReference>
<gene>
    <name evidence="7" type="ORF">BC670_2900</name>
</gene>
<protein>
    <submittedName>
        <fullName evidence="7">RNA polymerase sigma-70 factor (ECF subfamily)</fullName>
    </submittedName>
</protein>
<dbReference type="Gene3D" id="1.10.1740.10">
    <property type="match status" value="1"/>
</dbReference>
<sequence length="183" mass="21591">MKNNSPNIARLIALCIDKNTKAQHELYHLYAKAMYNVAFRIIKDEHFAQDIMQEGFLKAFSNLEKFKNEVAFGSWLKRIIVNCSIDFCKKEKRISIDEWQESLHENIEIPTEIILNDVKNFQVQQILNAMKSLKDSYNIILSLYYIEGYDQEEICDILQISNTNFRTTLSRAKESLRIKFKKK</sequence>
<dbReference type="GO" id="GO:0006352">
    <property type="term" value="P:DNA-templated transcription initiation"/>
    <property type="evidence" value="ECO:0007669"/>
    <property type="project" value="InterPro"/>
</dbReference>
<evidence type="ECO:0000256" key="3">
    <source>
        <dbReference type="ARBA" id="ARBA00023082"/>
    </source>
</evidence>
<dbReference type="GO" id="GO:0016987">
    <property type="term" value="F:sigma factor activity"/>
    <property type="evidence" value="ECO:0007669"/>
    <property type="project" value="UniProtKB-KW"/>
</dbReference>
<dbReference type="Pfam" id="PF04542">
    <property type="entry name" value="Sigma70_r2"/>
    <property type="match status" value="1"/>
</dbReference>
<evidence type="ECO:0000259" key="5">
    <source>
        <dbReference type="Pfam" id="PF04542"/>
    </source>
</evidence>
<feature type="domain" description="RNA polymerase sigma factor 70 region 4 type 2" evidence="6">
    <location>
        <begin position="124"/>
        <end position="176"/>
    </location>
</feature>
<organism evidence="7 8">
    <name type="scientific">Flavobacterium branchiophilum</name>
    <dbReference type="NCBI Taxonomy" id="55197"/>
    <lineage>
        <taxon>Bacteria</taxon>
        <taxon>Pseudomonadati</taxon>
        <taxon>Bacteroidota</taxon>
        <taxon>Flavobacteriia</taxon>
        <taxon>Flavobacteriales</taxon>
        <taxon>Flavobacteriaceae</taxon>
        <taxon>Flavobacterium</taxon>
    </lineage>
</organism>
<evidence type="ECO:0000259" key="6">
    <source>
        <dbReference type="Pfam" id="PF08281"/>
    </source>
</evidence>
<keyword evidence="2" id="KW-0805">Transcription regulation</keyword>
<dbReference type="InterPro" id="IPR039425">
    <property type="entry name" value="RNA_pol_sigma-70-like"/>
</dbReference>
<evidence type="ECO:0000256" key="2">
    <source>
        <dbReference type="ARBA" id="ARBA00023015"/>
    </source>
</evidence>
<keyword evidence="3" id="KW-0731">Sigma factor</keyword>
<proteinExistence type="inferred from homology"/>
<dbReference type="SUPFAM" id="SSF88659">
    <property type="entry name" value="Sigma3 and sigma4 domains of RNA polymerase sigma factors"/>
    <property type="match status" value="1"/>
</dbReference>
<dbReference type="InterPro" id="IPR013249">
    <property type="entry name" value="RNA_pol_sigma70_r4_t2"/>
</dbReference>
<dbReference type="GO" id="GO:0003677">
    <property type="term" value="F:DNA binding"/>
    <property type="evidence" value="ECO:0007669"/>
    <property type="project" value="InterPro"/>
</dbReference>
<evidence type="ECO:0000256" key="1">
    <source>
        <dbReference type="ARBA" id="ARBA00010641"/>
    </source>
</evidence>
<dbReference type="PANTHER" id="PTHR43133">
    <property type="entry name" value="RNA POLYMERASE ECF-TYPE SIGMA FACTO"/>
    <property type="match status" value="1"/>
</dbReference>
<dbReference type="InterPro" id="IPR013324">
    <property type="entry name" value="RNA_pol_sigma_r3/r4-like"/>
</dbReference>
<dbReference type="Gene3D" id="1.10.10.10">
    <property type="entry name" value="Winged helix-like DNA-binding domain superfamily/Winged helix DNA-binding domain"/>
    <property type="match status" value="1"/>
</dbReference>